<evidence type="ECO:0000256" key="1">
    <source>
        <dbReference type="SAM" id="MobiDB-lite"/>
    </source>
</evidence>
<reference evidence="2 3" key="1">
    <citation type="journal article" date="2020" name="Mol. Biol. Evol.">
        <title>Distinct Expression and Methylation Patterns for Genes with Different Fates following a Single Whole-Genome Duplication in Flowering Plants.</title>
        <authorList>
            <person name="Shi T."/>
            <person name="Rahmani R.S."/>
            <person name="Gugger P.F."/>
            <person name="Wang M."/>
            <person name="Li H."/>
            <person name="Zhang Y."/>
            <person name="Li Z."/>
            <person name="Wang Q."/>
            <person name="Van de Peer Y."/>
            <person name="Marchal K."/>
            <person name="Chen J."/>
        </authorList>
    </citation>
    <scope>NUCLEOTIDE SEQUENCE [LARGE SCALE GENOMIC DNA]</scope>
    <source>
        <tissue evidence="2">Leaf</tissue>
    </source>
</reference>
<evidence type="ECO:0000313" key="3">
    <source>
        <dbReference type="Proteomes" id="UP000607653"/>
    </source>
</evidence>
<proteinExistence type="predicted"/>
<evidence type="ECO:0000313" key="2">
    <source>
        <dbReference type="EMBL" id="DAD29179.1"/>
    </source>
</evidence>
<gene>
    <name evidence="2" type="ORF">HUJ06_030647</name>
</gene>
<organism evidence="2 3">
    <name type="scientific">Nelumbo nucifera</name>
    <name type="common">Sacred lotus</name>
    <dbReference type="NCBI Taxonomy" id="4432"/>
    <lineage>
        <taxon>Eukaryota</taxon>
        <taxon>Viridiplantae</taxon>
        <taxon>Streptophyta</taxon>
        <taxon>Embryophyta</taxon>
        <taxon>Tracheophyta</taxon>
        <taxon>Spermatophyta</taxon>
        <taxon>Magnoliopsida</taxon>
        <taxon>Proteales</taxon>
        <taxon>Nelumbonaceae</taxon>
        <taxon>Nelumbo</taxon>
    </lineage>
</organism>
<dbReference type="Proteomes" id="UP000607653">
    <property type="component" value="Unassembled WGS sequence"/>
</dbReference>
<dbReference type="EMBL" id="DUZY01000002">
    <property type="protein sequence ID" value="DAD29179.1"/>
    <property type="molecule type" value="Genomic_DNA"/>
</dbReference>
<accession>A0A822YD06</accession>
<protein>
    <submittedName>
        <fullName evidence="2">Uncharacterized protein</fullName>
    </submittedName>
</protein>
<comment type="caution">
    <text evidence="2">The sequence shown here is derived from an EMBL/GenBank/DDBJ whole genome shotgun (WGS) entry which is preliminary data.</text>
</comment>
<name>A0A822YD06_NELNU</name>
<keyword evidence="3" id="KW-1185">Reference proteome</keyword>
<dbReference type="AlphaFoldDB" id="A0A822YD06"/>
<feature type="region of interest" description="Disordered" evidence="1">
    <location>
        <begin position="1"/>
        <end position="40"/>
    </location>
</feature>
<feature type="region of interest" description="Disordered" evidence="1">
    <location>
        <begin position="127"/>
        <end position="162"/>
    </location>
</feature>
<sequence>MAENQDDIPPVFVEISGENPDSVQDPAAPPTSAEENLELEELETFRESKRRKYCPAALEKFEELDSSSRSFSFSFDTKIMVGSCESTPKFGSFNLAGDLGLETARTPEDEDGVGNCDGISPGFLENEAEEEETTQIVKDGCNPVDESKAEGSSPVEGIKAVD</sequence>